<gene>
    <name evidence="1" type="ORF">ACH5RR_001488</name>
</gene>
<reference evidence="1 2" key="1">
    <citation type="submission" date="2024-11" db="EMBL/GenBank/DDBJ databases">
        <title>A near-complete genome assembly of Cinchona calisaya.</title>
        <authorList>
            <person name="Lian D.C."/>
            <person name="Zhao X.W."/>
            <person name="Wei L."/>
        </authorList>
    </citation>
    <scope>NUCLEOTIDE SEQUENCE [LARGE SCALE GENOMIC DNA]</scope>
    <source>
        <tissue evidence="1">Nenye</tissue>
    </source>
</reference>
<name>A0ABD3B4Q8_9GENT</name>
<keyword evidence="2" id="KW-1185">Reference proteome</keyword>
<sequence>MKFSKESETSWKHVPNIKTFGKTLGFRFLDRKIRELWRPNGNMDVINIGHDFSLSDYTISRTSTMFLLEDLGVSMNTFLAIRLWVHLETRKELWKLKSIIDFLLWDDLNSKLLHITTIYRRNCNKIIALKNDAGVGISSDYSSKELISKSFQELCHSDMVCSILDSNSFPAVRIIVPKNDRFQFSVPSSELEIRKYAFDLKPFKSLIPDGLLSSRKF</sequence>
<organism evidence="1 2">
    <name type="scientific">Cinchona calisaya</name>
    <dbReference type="NCBI Taxonomy" id="153742"/>
    <lineage>
        <taxon>Eukaryota</taxon>
        <taxon>Viridiplantae</taxon>
        <taxon>Streptophyta</taxon>
        <taxon>Embryophyta</taxon>
        <taxon>Tracheophyta</taxon>
        <taxon>Spermatophyta</taxon>
        <taxon>Magnoliopsida</taxon>
        <taxon>eudicotyledons</taxon>
        <taxon>Gunneridae</taxon>
        <taxon>Pentapetalae</taxon>
        <taxon>asterids</taxon>
        <taxon>lamiids</taxon>
        <taxon>Gentianales</taxon>
        <taxon>Rubiaceae</taxon>
        <taxon>Cinchonoideae</taxon>
        <taxon>Cinchoneae</taxon>
        <taxon>Cinchona</taxon>
    </lineage>
</organism>
<protein>
    <submittedName>
        <fullName evidence="1">Uncharacterized protein</fullName>
    </submittedName>
</protein>
<accession>A0ABD3B4Q8</accession>
<evidence type="ECO:0000313" key="2">
    <source>
        <dbReference type="Proteomes" id="UP001630127"/>
    </source>
</evidence>
<comment type="caution">
    <text evidence="1">The sequence shown here is derived from an EMBL/GenBank/DDBJ whole genome shotgun (WGS) entry which is preliminary data.</text>
</comment>
<dbReference type="Proteomes" id="UP001630127">
    <property type="component" value="Unassembled WGS sequence"/>
</dbReference>
<evidence type="ECO:0000313" key="1">
    <source>
        <dbReference type="EMBL" id="KAL3538122.1"/>
    </source>
</evidence>
<dbReference type="AlphaFoldDB" id="A0ABD3B4Q8"/>
<dbReference type="EMBL" id="JBJUIK010000001">
    <property type="protein sequence ID" value="KAL3538122.1"/>
    <property type="molecule type" value="Genomic_DNA"/>
</dbReference>
<proteinExistence type="predicted"/>